<evidence type="ECO:0000256" key="1">
    <source>
        <dbReference type="ARBA" id="ARBA00004651"/>
    </source>
</evidence>
<protein>
    <submittedName>
        <fullName evidence="11">Amino acid/amide ABC transporter membrane protein 1 (HAAT family)</fullName>
    </submittedName>
</protein>
<evidence type="ECO:0000256" key="3">
    <source>
        <dbReference type="ARBA" id="ARBA00022475"/>
    </source>
</evidence>
<dbReference type="GO" id="GO:0005886">
    <property type="term" value="C:plasma membrane"/>
    <property type="evidence" value="ECO:0007669"/>
    <property type="project" value="UniProtKB-SubCell"/>
</dbReference>
<reference evidence="11 12" key="1">
    <citation type="submission" date="2019-03" db="EMBL/GenBank/DDBJ databases">
        <title>Genomic Encyclopedia of Type Strains, Phase IV (KMG-IV): sequencing the most valuable type-strain genomes for metagenomic binning, comparative biology and taxonomic classification.</title>
        <authorList>
            <person name="Goeker M."/>
        </authorList>
    </citation>
    <scope>NUCLEOTIDE SEQUENCE [LARGE SCALE GENOMIC DNA]</scope>
    <source>
        <strain evidence="11 12">DSM 101688</strain>
    </source>
</reference>
<keyword evidence="4" id="KW-0997">Cell inner membrane</keyword>
<keyword evidence="7 10" id="KW-1133">Transmembrane helix</keyword>
<evidence type="ECO:0000256" key="2">
    <source>
        <dbReference type="ARBA" id="ARBA00022448"/>
    </source>
</evidence>
<feature type="transmembrane region" description="Helical" evidence="10">
    <location>
        <begin position="128"/>
        <end position="147"/>
    </location>
</feature>
<keyword evidence="2" id="KW-0813">Transport</keyword>
<comment type="subcellular location">
    <subcellularLocation>
        <location evidence="1">Cell membrane</location>
        <topology evidence="1">Multi-pass membrane protein</topology>
    </subcellularLocation>
</comment>
<dbReference type="PANTHER" id="PTHR11795:SF371">
    <property type="entry name" value="HIGH-AFFINITY BRANCHED-CHAIN AMINO ACID TRANSPORT SYSTEM PERMEASE PROTEIN LIVH"/>
    <property type="match status" value="1"/>
</dbReference>
<dbReference type="GO" id="GO:0015192">
    <property type="term" value="F:L-phenylalanine transmembrane transporter activity"/>
    <property type="evidence" value="ECO:0007669"/>
    <property type="project" value="TreeGrafter"/>
</dbReference>
<dbReference type="GO" id="GO:0005304">
    <property type="term" value="F:L-valine transmembrane transporter activity"/>
    <property type="evidence" value="ECO:0007669"/>
    <property type="project" value="TreeGrafter"/>
</dbReference>
<dbReference type="GO" id="GO:1903806">
    <property type="term" value="P:L-isoleucine import across plasma membrane"/>
    <property type="evidence" value="ECO:0007669"/>
    <property type="project" value="TreeGrafter"/>
</dbReference>
<feature type="transmembrane region" description="Helical" evidence="10">
    <location>
        <begin position="230"/>
        <end position="251"/>
    </location>
</feature>
<dbReference type="GO" id="GO:0015808">
    <property type="term" value="P:L-alanine transport"/>
    <property type="evidence" value="ECO:0007669"/>
    <property type="project" value="TreeGrafter"/>
</dbReference>
<comment type="caution">
    <text evidence="11">The sequence shown here is derived from an EMBL/GenBank/DDBJ whole genome shotgun (WGS) entry which is preliminary data.</text>
</comment>
<dbReference type="Pfam" id="PF02653">
    <property type="entry name" value="BPD_transp_2"/>
    <property type="match status" value="1"/>
</dbReference>
<evidence type="ECO:0000256" key="9">
    <source>
        <dbReference type="ARBA" id="ARBA00037998"/>
    </source>
</evidence>
<feature type="transmembrane region" description="Helical" evidence="10">
    <location>
        <begin position="257"/>
        <end position="276"/>
    </location>
</feature>
<feature type="transmembrane region" description="Helical" evidence="10">
    <location>
        <begin position="179"/>
        <end position="200"/>
    </location>
</feature>
<feature type="transmembrane region" description="Helical" evidence="10">
    <location>
        <begin position="283"/>
        <end position="301"/>
    </location>
</feature>
<evidence type="ECO:0000313" key="11">
    <source>
        <dbReference type="EMBL" id="TCS64250.1"/>
    </source>
</evidence>
<dbReference type="AlphaFoldDB" id="A0A4R3JHI6"/>
<feature type="transmembrane region" description="Helical" evidence="10">
    <location>
        <begin position="45"/>
        <end position="64"/>
    </location>
</feature>
<dbReference type="GO" id="GO:0015188">
    <property type="term" value="F:L-isoleucine transmembrane transporter activity"/>
    <property type="evidence" value="ECO:0007669"/>
    <property type="project" value="TreeGrafter"/>
</dbReference>
<organism evidence="11 12">
    <name type="scientific">Varunaivibrio sulfuroxidans</name>
    <dbReference type="NCBI Taxonomy" id="1773489"/>
    <lineage>
        <taxon>Bacteria</taxon>
        <taxon>Pseudomonadati</taxon>
        <taxon>Pseudomonadota</taxon>
        <taxon>Alphaproteobacteria</taxon>
        <taxon>Rhodospirillales</taxon>
        <taxon>Magnetovibrionaceae</taxon>
        <taxon>Varunaivibrio</taxon>
    </lineage>
</organism>
<dbReference type="GO" id="GO:0042941">
    <property type="term" value="P:D-alanine transmembrane transport"/>
    <property type="evidence" value="ECO:0007669"/>
    <property type="project" value="TreeGrafter"/>
</dbReference>
<comment type="similarity">
    <text evidence="9">Belongs to the binding-protein-dependent transport system permease family. LivHM subfamily.</text>
</comment>
<evidence type="ECO:0000256" key="7">
    <source>
        <dbReference type="ARBA" id="ARBA00022989"/>
    </source>
</evidence>
<evidence type="ECO:0000256" key="6">
    <source>
        <dbReference type="ARBA" id="ARBA00022970"/>
    </source>
</evidence>
<keyword evidence="3" id="KW-1003">Cell membrane</keyword>
<feature type="transmembrane region" description="Helical" evidence="10">
    <location>
        <begin position="96"/>
        <end position="116"/>
    </location>
</feature>
<dbReference type="PANTHER" id="PTHR11795">
    <property type="entry name" value="BRANCHED-CHAIN AMINO ACID TRANSPORT SYSTEM PERMEASE PROTEIN LIVH"/>
    <property type="match status" value="1"/>
</dbReference>
<keyword evidence="5 10" id="KW-0812">Transmembrane</keyword>
<keyword evidence="8 10" id="KW-0472">Membrane</keyword>
<evidence type="ECO:0000256" key="10">
    <source>
        <dbReference type="SAM" id="Phobius"/>
    </source>
</evidence>
<dbReference type="Proteomes" id="UP000295304">
    <property type="component" value="Unassembled WGS sequence"/>
</dbReference>
<dbReference type="InterPro" id="IPR001851">
    <property type="entry name" value="ABC_transp_permease"/>
</dbReference>
<feature type="transmembrane region" description="Helical" evidence="10">
    <location>
        <begin position="307"/>
        <end position="326"/>
    </location>
</feature>
<feature type="transmembrane region" description="Helical" evidence="10">
    <location>
        <begin position="71"/>
        <end position="90"/>
    </location>
</feature>
<gene>
    <name evidence="11" type="ORF">EDD55_102292</name>
</gene>
<name>A0A4R3JHI6_9PROT</name>
<evidence type="ECO:0000256" key="4">
    <source>
        <dbReference type="ARBA" id="ARBA00022519"/>
    </source>
</evidence>
<accession>A0A4R3JHI6</accession>
<sequence>MVQKLDPVRGGGVFIYPKLSSSPPLAEIKMAYFTQQLINGLSLGAVYGLIAIGYTMVYGIIGMINFAHGEIFMIGAFLSLITIMLVKSLGVASVPLILLTALGVTMVLTSVYGWALERVAYRPLRNSPRLAALITAIGMSITFQNYVQLAQGPRNKPLQPLIEGGFVIMHRGNFTVMLSYLQIFTIVLTIILMAIFTYVISKTELGRAQRACEQDMKMASLLGVNVDRTIALTFVMGAALASVAGLIFLISYGVIDFYIGFLAGVKAFTAAVLGGIGSLPGAMLGGLLIGLIETFWSGYFTVEYKDVAVFAILVLVLIFRPTGLLGKPDIEKV</sequence>
<keyword evidence="12" id="KW-1185">Reference proteome</keyword>
<proteinExistence type="inferred from homology"/>
<evidence type="ECO:0000256" key="8">
    <source>
        <dbReference type="ARBA" id="ARBA00023136"/>
    </source>
</evidence>
<dbReference type="EMBL" id="SLZW01000002">
    <property type="protein sequence ID" value="TCS64250.1"/>
    <property type="molecule type" value="Genomic_DNA"/>
</dbReference>
<dbReference type="GO" id="GO:0015190">
    <property type="term" value="F:L-leucine transmembrane transporter activity"/>
    <property type="evidence" value="ECO:0007669"/>
    <property type="project" value="TreeGrafter"/>
</dbReference>
<evidence type="ECO:0000313" key="12">
    <source>
        <dbReference type="Proteomes" id="UP000295304"/>
    </source>
</evidence>
<keyword evidence="6" id="KW-0029">Amino-acid transport</keyword>
<evidence type="ECO:0000256" key="5">
    <source>
        <dbReference type="ARBA" id="ARBA00022692"/>
    </source>
</evidence>
<dbReference type="CDD" id="cd06582">
    <property type="entry name" value="TM_PBP1_LivH_like"/>
    <property type="match status" value="1"/>
</dbReference>
<dbReference type="InterPro" id="IPR052157">
    <property type="entry name" value="BCAA_transport_permease"/>
</dbReference>